<evidence type="ECO:0000259" key="2">
    <source>
        <dbReference type="Pfam" id="PF01571"/>
    </source>
</evidence>
<dbReference type="Pfam" id="PF01571">
    <property type="entry name" value="GCV_T"/>
    <property type="match status" value="1"/>
</dbReference>
<reference evidence="4" key="1">
    <citation type="submission" date="2016-10" db="EMBL/GenBank/DDBJ databases">
        <authorList>
            <person name="Varghese N."/>
            <person name="Submissions S."/>
        </authorList>
    </citation>
    <scope>NUCLEOTIDE SEQUENCE [LARGE SCALE GENOMIC DNA]</scope>
    <source>
        <strain evidence="4">DSM 45962</strain>
    </source>
</reference>
<gene>
    <name evidence="3" type="ORF">SAMN05661030_2993</name>
</gene>
<dbReference type="PANTHER" id="PTHR43757">
    <property type="entry name" value="AMINOMETHYLTRANSFERASE"/>
    <property type="match status" value="1"/>
</dbReference>
<accession>A0A1I1QVT6</accession>
<feature type="binding site" evidence="1">
    <location>
        <position position="224"/>
    </location>
    <ligand>
        <name>substrate</name>
    </ligand>
</feature>
<organism evidence="3 4">
    <name type="scientific">Klenkia taihuensis</name>
    <dbReference type="NCBI Taxonomy" id="1225127"/>
    <lineage>
        <taxon>Bacteria</taxon>
        <taxon>Bacillati</taxon>
        <taxon>Actinomycetota</taxon>
        <taxon>Actinomycetes</taxon>
        <taxon>Geodermatophilales</taxon>
        <taxon>Geodermatophilaceae</taxon>
        <taxon>Klenkia</taxon>
    </lineage>
</organism>
<evidence type="ECO:0000313" key="3">
    <source>
        <dbReference type="EMBL" id="SFD26254.1"/>
    </source>
</evidence>
<sequence length="467" mass="51365">MHPLADTVHEGRPDMSTETLAAAIERAGSPVELLRHSAARAMTFPVAPEFTNWRSEQRAWAETCALLDQSHHMTDLFLSGPDALRLLRDLAVNTFEGFGVDKAKQYVAVNPDGQLIGDAILFHLEEELFDLVGHPMVIDWVLFHLQRGDYDVTAERDDNSAVRTDGPPRLYRYELQGPTAAAVLEQATGEPLPETRFFHMATFTIAGTTVRGLRHGMAGQPGFELFGPWAEGEKVLQALLDAGADHGLVRAGAKAYSTANLESGWVPAPLPAVFGDHPMLQEYREWLPAGAIGAIGGSVDSDDVADYYLTPYDIGYDRNVKFDHEFIGRAALEALAADPPRRKVTLVWDTEDVAAAMASMMAPGPGAKYFDLPKIRYALHQEDQVLRDGQQVGVSLDCGYIANERVMVSLATLDKAHAEPGTEVVVRWGEEPNSRKPQVEEHRVVEIRATVAPAPFVQFARSSYRAR</sequence>
<dbReference type="PANTHER" id="PTHR43757:SF2">
    <property type="entry name" value="AMINOMETHYLTRANSFERASE, MITOCHONDRIAL"/>
    <property type="match status" value="1"/>
</dbReference>
<protein>
    <submittedName>
        <fullName evidence="3">Glycine cleavage system T protein (Aminomethyltransferase)</fullName>
    </submittedName>
</protein>
<keyword evidence="3" id="KW-0489">Methyltransferase</keyword>
<evidence type="ECO:0000256" key="1">
    <source>
        <dbReference type="PIRSR" id="PIRSR006487-1"/>
    </source>
</evidence>
<proteinExistence type="predicted"/>
<dbReference type="InterPro" id="IPR027266">
    <property type="entry name" value="TrmE/GcvT-like"/>
</dbReference>
<feature type="domain" description="GCVT N-terminal" evidence="2">
    <location>
        <begin position="40"/>
        <end position="265"/>
    </location>
</feature>
<dbReference type="Gene3D" id="3.30.1360.120">
    <property type="entry name" value="Probable tRNA modification gtpase trme, domain 1"/>
    <property type="match status" value="1"/>
</dbReference>
<keyword evidence="4" id="KW-1185">Reference proteome</keyword>
<dbReference type="STRING" id="1225127.SAMN05661030_2993"/>
<dbReference type="Proteomes" id="UP000199022">
    <property type="component" value="Unassembled WGS sequence"/>
</dbReference>
<dbReference type="InterPro" id="IPR006222">
    <property type="entry name" value="GCVT_N"/>
</dbReference>
<name>A0A1I1QVT6_9ACTN</name>
<dbReference type="GO" id="GO:0032259">
    <property type="term" value="P:methylation"/>
    <property type="evidence" value="ECO:0007669"/>
    <property type="project" value="UniProtKB-KW"/>
</dbReference>
<dbReference type="AlphaFoldDB" id="A0A1I1QVT6"/>
<evidence type="ECO:0000313" key="4">
    <source>
        <dbReference type="Proteomes" id="UP000199022"/>
    </source>
</evidence>
<dbReference type="InterPro" id="IPR028896">
    <property type="entry name" value="GcvT/YgfZ/DmdA"/>
</dbReference>
<dbReference type="GO" id="GO:0008168">
    <property type="term" value="F:methyltransferase activity"/>
    <property type="evidence" value="ECO:0007669"/>
    <property type="project" value="UniProtKB-KW"/>
</dbReference>
<dbReference type="EMBL" id="FOMD01000003">
    <property type="protein sequence ID" value="SFD26254.1"/>
    <property type="molecule type" value="Genomic_DNA"/>
</dbReference>
<keyword evidence="3" id="KW-0808">Transferase</keyword>
<dbReference type="SUPFAM" id="SSF103025">
    <property type="entry name" value="Folate-binding domain"/>
    <property type="match status" value="1"/>
</dbReference>